<evidence type="ECO:0000313" key="16">
    <source>
        <dbReference type="EMBL" id="CAF3796431.1"/>
    </source>
</evidence>
<gene>
    <name evidence="16" type="ORF">BYL167_LOCUS2747</name>
    <name evidence="11" type="ORF">CJN711_LOCUS23925</name>
    <name evidence="17" type="ORF">GIL414_LOCUS4793</name>
    <name evidence="12" type="ORF">KQP761_LOCUS18771</name>
    <name evidence="14" type="ORF">MBJ925_LOCUS16557</name>
    <name evidence="19" type="ORF">OVN521_LOCUS9861</name>
    <name evidence="18" type="ORF">SMN809_LOCUS5541</name>
    <name evidence="20" type="ORF">UXM345_LOCUS16865</name>
    <name evidence="15" type="ORF">WKI299_LOCUS17610</name>
    <name evidence="13" type="ORF">XDN619_LOCUS9770</name>
</gene>
<feature type="transmembrane region" description="Helical" evidence="9">
    <location>
        <begin position="243"/>
        <end position="267"/>
    </location>
</feature>
<dbReference type="InterPro" id="IPR017452">
    <property type="entry name" value="GPCR_Rhodpsn_7TM"/>
</dbReference>
<dbReference type="EMBL" id="CAJNRG010003347">
    <property type="protein sequence ID" value="CAF2056450.1"/>
    <property type="molecule type" value="Genomic_DNA"/>
</dbReference>
<dbReference type="EMBL" id="CAJNOW010009583">
    <property type="protein sequence ID" value="CAF1566161.1"/>
    <property type="molecule type" value="Genomic_DNA"/>
</dbReference>
<dbReference type="InterPro" id="IPR000276">
    <property type="entry name" value="GPCR_Rhodpsn"/>
</dbReference>
<evidence type="ECO:0000313" key="13">
    <source>
        <dbReference type="EMBL" id="CAF2056450.1"/>
    </source>
</evidence>
<protein>
    <recommendedName>
        <fullName evidence="10">G-protein coupled receptors family 1 profile domain-containing protein</fullName>
    </recommendedName>
</protein>
<evidence type="ECO:0000313" key="19">
    <source>
        <dbReference type="EMBL" id="CAF3907712.1"/>
    </source>
</evidence>
<organism evidence="14 21">
    <name type="scientific">Rotaria magnacalcarata</name>
    <dbReference type="NCBI Taxonomy" id="392030"/>
    <lineage>
        <taxon>Eukaryota</taxon>
        <taxon>Metazoa</taxon>
        <taxon>Spiralia</taxon>
        <taxon>Gnathifera</taxon>
        <taxon>Rotifera</taxon>
        <taxon>Eurotatoria</taxon>
        <taxon>Bdelloidea</taxon>
        <taxon>Philodinida</taxon>
        <taxon>Philodinidae</taxon>
        <taxon>Rotaria</taxon>
    </lineage>
</organism>
<feature type="domain" description="G-protein coupled receptors family 1 profile" evidence="10">
    <location>
        <begin position="36"/>
        <end position="305"/>
    </location>
</feature>
<dbReference type="Proteomes" id="UP000663855">
    <property type="component" value="Unassembled WGS sequence"/>
</dbReference>
<evidence type="ECO:0000313" key="20">
    <source>
        <dbReference type="EMBL" id="CAF4012644.1"/>
    </source>
</evidence>
<dbReference type="Proteomes" id="UP000676336">
    <property type="component" value="Unassembled WGS sequence"/>
</dbReference>
<dbReference type="PROSITE" id="PS00237">
    <property type="entry name" value="G_PROTEIN_RECEP_F1_1"/>
    <property type="match status" value="1"/>
</dbReference>
<evidence type="ECO:0000313" key="17">
    <source>
        <dbReference type="EMBL" id="CAF3866651.1"/>
    </source>
</evidence>
<feature type="transmembrane region" description="Helical" evidence="9">
    <location>
        <begin position="210"/>
        <end position="231"/>
    </location>
</feature>
<keyword evidence="7 8" id="KW-0807">Transducer</keyword>
<evidence type="ECO:0000259" key="10">
    <source>
        <dbReference type="PROSITE" id="PS50262"/>
    </source>
</evidence>
<dbReference type="PANTHER" id="PTHR24243">
    <property type="entry name" value="G-PROTEIN COUPLED RECEPTOR"/>
    <property type="match status" value="1"/>
</dbReference>
<dbReference type="OrthoDB" id="9990906at2759"/>
<keyword evidence="5 9" id="KW-0472">Membrane</keyword>
<dbReference type="SUPFAM" id="SSF81321">
    <property type="entry name" value="Family A G protein-coupled receptor-like"/>
    <property type="match status" value="1"/>
</dbReference>
<dbReference type="EMBL" id="CAJOBF010002135">
    <property type="protein sequence ID" value="CAF4012644.1"/>
    <property type="molecule type" value="Genomic_DNA"/>
</dbReference>
<comment type="similarity">
    <text evidence="8">Belongs to the G-protein coupled receptor 1 family.</text>
</comment>
<dbReference type="Proteomes" id="UP000681720">
    <property type="component" value="Unassembled WGS sequence"/>
</dbReference>
<dbReference type="EMBL" id="CAJOBJ010001194">
    <property type="protein sequence ID" value="CAF3866651.1"/>
    <property type="molecule type" value="Genomic_DNA"/>
</dbReference>
<dbReference type="PRINTS" id="PR00237">
    <property type="entry name" value="GPCRRHODOPSN"/>
</dbReference>
<evidence type="ECO:0000256" key="1">
    <source>
        <dbReference type="ARBA" id="ARBA00004141"/>
    </source>
</evidence>
<evidence type="ECO:0000313" key="15">
    <source>
        <dbReference type="EMBL" id="CAF2088069.1"/>
    </source>
</evidence>
<evidence type="ECO:0000256" key="5">
    <source>
        <dbReference type="ARBA" id="ARBA00023136"/>
    </source>
</evidence>
<evidence type="ECO:0000256" key="6">
    <source>
        <dbReference type="ARBA" id="ARBA00023170"/>
    </source>
</evidence>
<name>A0A816R7X8_9BILA</name>
<comment type="caution">
    <text evidence="14">The sequence shown here is derived from an EMBL/GenBank/DDBJ whole genome shotgun (WGS) entry which is preliminary data.</text>
</comment>
<dbReference type="PANTHER" id="PTHR24243:SF230">
    <property type="entry name" value="G-PROTEIN COUPLED RECEPTORS FAMILY 1 PROFILE DOMAIN-CONTAINING PROTEIN"/>
    <property type="match status" value="1"/>
</dbReference>
<feature type="transmembrane region" description="Helical" evidence="9">
    <location>
        <begin position="54"/>
        <end position="78"/>
    </location>
</feature>
<dbReference type="Pfam" id="PF00001">
    <property type="entry name" value="7tm_1"/>
    <property type="match status" value="1"/>
</dbReference>
<dbReference type="Proteomes" id="UP000663834">
    <property type="component" value="Unassembled WGS sequence"/>
</dbReference>
<comment type="subcellular location">
    <subcellularLocation>
        <location evidence="1">Membrane</location>
        <topology evidence="1">Multi-pass membrane protein</topology>
    </subcellularLocation>
</comment>
<keyword evidence="6 8" id="KW-0675">Receptor</keyword>
<dbReference type="EMBL" id="CAJNRE010008054">
    <property type="protein sequence ID" value="CAF2070120.1"/>
    <property type="molecule type" value="Genomic_DNA"/>
</dbReference>
<evidence type="ECO:0000313" key="11">
    <source>
        <dbReference type="EMBL" id="CAF1438082.1"/>
    </source>
</evidence>
<dbReference type="EMBL" id="CAJNOV010011127">
    <property type="protein sequence ID" value="CAF1438082.1"/>
    <property type="molecule type" value="Genomic_DNA"/>
</dbReference>
<accession>A0A816R7X8</accession>
<keyword evidence="3 9" id="KW-1133">Transmembrane helix</keyword>
<dbReference type="Proteomes" id="UP000663824">
    <property type="component" value="Unassembled WGS sequence"/>
</dbReference>
<keyword evidence="2 8" id="KW-0812">Transmembrane</keyword>
<evidence type="ECO:0000313" key="14">
    <source>
        <dbReference type="EMBL" id="CAF2070120.1"/>
    </source>
</evidence>
<evidence type="ECO:0000313" key="18">
    <source>
        <dbReference type="EMBL" id="CAF3879690.1"/>
    </source>
</evidence>
<dbReference type="PROSITE" id="PS50262">
    <property type="entry name" value="G_PROTEIN_RECEP_F1_2"/>
    <property type="match status" value="1"/>
</dbReference>
<evidence type="ECO:0000313" key="22">
    <source>
        <dbReference type="Proteomes" id="UP000663866"/>
    </source>
</evidence>
<dbReference type="GO" id="GO:0004930">
    <property type="term" value="F:G protein-coupled receptor activity"/>
    <property type="evidence" value="ECO:0007669"/>
    <property type="project" value="UniProtKB-KW"/>
</dbReference>
<evidence type="ECO:0000256" key="9">
    <source>
        <dbReference type="SAM" id="Phobius"/>
    </source>
</evidence>
<evidence type="ECO:0000313" key="12">
    <source>
        <dbReference type="EMBL" id="CAF1566161.1"/>
    </source>
</evidence>
<dbReference type="Gene3D" id="1.20.1070.10">
    <property type="entry name" value="Rhodopsin 7-helix transmembrane proteins"/>
    <property type="match status" value="1"/>
</dbReference>
<evidence type="ECO:0000256" key="2">
    <source>
        <dbReference type="ARBA" id="ARBA00022692"/>
    </source>
</evidence>
<evidence type="ECO:0000256" key="4">
    <source>
        <dbReference type="ARBA" id="ARBA00023040"/>
    </source>
</evidence>
<dbReference type="EMBL" id="CAJOBI010001405">
    <property type="protein sequence ID" value="CAF3879690.1"/>
    <property type="molecule type" value="Genomic_DNA"/>
</dbReference>
<sequence>MTTSCTLTEYEVLNDTLPNKIYLILTPFIICIGLIGNILTVFVFVLTDLKRQSVSIITIALAIADSFVLLIPVAIIWLEKILRRELTDLSPFWCRTHGFFDLTFTCCSSWLMVCIAFERFCAVWLPHSNKAIFTHRKILIIVLIIVLTSTILSTWFMFVVKTANIQTSFLKNSTENTLSTLDNRSIIQSSWKCNPIDDSLYDSMGMFSVIINYILPFIFLLLLNSTVIYRLCQRGIVDLRSSITVMLTLVCVVHLFCTLPFQCWWIYYEVQDQTGDCSWLKKKLTWHAITFTIRNLNYMANFFLYSCSSKLFRNELKSLIVLSLLPHERYQSYHYRRQSLYDNTQQQRISLTQLIMKRLSRTTPYNNVGAIHSVAVEIPLTSLNEHG</sequence>
<keyword evidence="4 8" id="KW-0297">G-protein coupled receptor</keyword>
<evidence type="ECO:0000256" key="8">
    <source>
        <dbReference type="RuleBase" id="RU000688"/>
    </source>
</evidence>
<dbReference type="Proteomes" id="UP000663856">
    <property type="component" value="Unassembled WGS sequence"/>
</dbReference>
<reference evidence="14" key="1">
    <citation type="submission" date="2021-02" db="EMBL/GenBank/DDBJ databases">
        <authorList>
            <person name="Nowell W R."/>
        </authorList>
    </citation>
    <scope>NUCLEOTIDE SEQUENCE</scope>
</reference>
<dbReference type="Proteomes" id="UP000663842">
    <property type="component" value="Unassembled WGS sequence"/>
</dbReference>
<keyword evidence="22" id="KW-1185">Reference proteome</keyword>
<dbReference type="AlphaFoldDB" id="A0A816R7X8"/>
<dbReference type="Proteomes" id="UP000681967">
    <property type="component" value="Unassembled WGS sequence"/>
</dbReference>
<dbReference type="EMBL" id="CAJOBG010001223">
    <property type="protein sequence ID" value="CAF3907712.1"/>
    <property type="molecule type" value="Genomic_DNA"/>
</dbReference>
<dbReference type="Proteomes" id="UP000663887">
    <property type="component" value="Unassembled WGS sequence"/>
</dbReference>
<dbReference type="GO" id="GO:0005886">
    <property type="term" value="C:plasma membrane"/>
    <property type="evidence" value="ECO:0007669"/>
    <property type="project" value="TreeGrafter"/>
</dbReference>
<evidence type="ECO:0000313" key="21">
    <source>
        <dbReference type="Proteomes" id="UP000663824"/>
    </source>
</evidence>
<evidence type="ECO:0000256" key="3">
    <source>
        <dbReference type="ARBA" id="ARBA00022989"/>
    </source>
</evidence>
<feature type="transmembrane region" description="Helical" evidence="9">
    <location>
        <begin position="138"/>
        <end position="160"/>
    </location>
</feature>
<feature type="transmembrane region" description="Helical" evidence="9">
    <location>
        <begin position="21"/>
        <end position="47"/>
    </location>
</feature>
<dbReference type="Proteomes" id="UP000663866">
    <property type="component" value="Unassembled WGS sequence"/>
</dbReference>
<evidence type="ECO:0000256" key="7">
    <source>
        <dbReference type="ARBA" id="ARBA00023224"/>
    </source>
</evidence>
<proteinExistence type="inferred from homology"/>
<dbReference type="EMBL" id="CAJNRF010007051">
    <property type="protein sequence ID" value="CAF2088069.1"/>
    <property type="molecule type" value="Genomic_DNA"/>
</dbReference>
<dbReference type="EMBL" id="CAJOBH010000493">
    <property type="protein sequence ID" value="CAF3796431.1"/>
    <property type="molecule type" value="Genomic_DNA"/>
</dbReference>